<reference evidence="1 2" key="1">
    <citation type="journal article" date="2010" name="Stand. Genomic Sci.">
        <title>Complete genome sequence of Olsenella uli type strain (VPI D76D-27C).</title>
        <authorList>
            <person name="Goker M."/>
            <person name="Held B."/>
            <person name="Lucas S."/>
            <person name="Nolan M."/>
            <person name="Yasawong M."/>
            <person name="Glavina Del Rio T."/>
            <person name="Tice H."/>
            <person name="Cheng J.F."/>
            <person name="Bruce D."/>
            <person name="Detter J.C."/>
            <person name="Tapia R."/>
            <person name="Han C."/>
            <person name="Goodwin L."/>
            <person name="Pitluck S."/>
            <person name="Liolios K."/>
            <person name="Ivanova N."/>
            <person name="Mavromatis K."/>
            <person name="Mikhailova N."/>
            <person name="Pati A."/>
            <person name="Chen A."/>
            <person name="Palaniappan K."/>
            <person name="Land M."/>
            <person name="Hauser L."/>
            <person name="Chang Y.J."/>
            <person name="Jeffries C.D."/>
            <person name="Rohde M."/>
            <person name="Sikorski J."/>
            <person name="Pukall R."/>
            <person name="Woyke T."/>
            <person name="Bristow J."/>
            <person name="Eisen J.A."/>
            <person name="Markowitz V."/>
            <person name="Hugenholtz P."/>
            <person name="Kyrpides N.C."/>
            <person name="Klenk H.P."/>
            <person name="Lapidus A."/>
        </authorList>
    </citation>
    <scope>NUCLEOTIDE SEQUENCE [LARGE SCALE GENOMIC DNA]</scope>
    <source>
        <strain evidence="2">ATCC 49627 / DSM 7084 / CIP 109912 / JCM 12494 / NCIMB 702895 / VPI D76D-27C</strain>
    </source>
</reference>
<dbReference type="Gene3D" id="3.30.1240.10">
    <property type="match status" value="1"/>
</dbReference>
<dbReference type="InterPro" id="IPR036412">
    <property type="entry name" value="HAD-like_sf"/>
</dbReference>
<dbReference type="SUPFAM" id="SSF56784">
    <property type="entry name" value="HAD-like"/>
    <property type="match status" value="1"/>
</dbReference>
<dbReference type="PATRIC" id="fig|633147.7.peg.886"/>
<dbReference type="GeneID" id="78512084"/>
<gene>
    <name evidence="1" type="ordered locus">Olsu_0665</name>
</gene>
<dbReference type="EMBL" id="CP002106">
    <property type="protein sequence ID" value="ADK67779.1"/>
    <property type="molecule type" value="Genomic_DNA"/>
</dbReference>
<protein>
    <submittedName>
        <fullName evidence="1">HAD-superfamily hydrolase, subfamily IIB</fullName>
    </submittedName>
</protein>
<dbReference type="KEGG" id="ols:Olsu_0665"/>
<dbReference type="PANTHER" id="PTHR10000">
    <property type="entry name" value="PHOSPHOSERINE PHOSPHATASE"/>
    <property type="match status" value="1"/>
</dbReference>
<dbReference type="HOGENOM" id="CLU_044146_5_2_11"/>
<dbReference type="GO" id="GO:0000287">
    <property type="term" value="F:magnesium ion binding"/>
    <property type="evidence" value="ECO:0007669"/>
    <property type="project" value="TreeGrafter"/>
</dbReference>
<organism evidence="1 2">
    <name type="scientific">Olsenella uli (strain ATCC 49627 / DSM 7084 / CCUG 31166 / CIP 109912 / JCM 12494 / LMG 11480 / NCIMB 702895 / VPI D76D-27C)</name>
    <name type="common">Lactobacillus uli</name>
    <dbReference type="NCBI Taxonomy" id="633147"/>
    <lineage>
        <taxon>Bacteria</taxon>
        <taxon>Bacillati</taxon>
        <taxon>Actinomycetota</taxon>
        <taxon>Coriobacteriia</taxon>
        <taxon>Coriobacteriales</taxon>
        <taxon>Atopobiaceae</taxon>
        <taxon>Olsenella</taxon>
    </lineage>
</organism>
<dbReference type="InterPro" id="IPR023214">
    <property type="entry name" value="HAD_sf"/>
</dbReference>
<name>E1QZG5_OLSUV</name>
<proteinExistence type="predicted"/>
<dbReference type="STRING" id="633147.Olsu_0665"/>
<keyword evidence="2" id="KW-1185">Reference proteome</keyword>
<keyword evidence="1" id="KW-0378">Hydrolase</keyword>
<evidence type="ECO:0000313" key="2">
    <source>
        <dbReference type="Proteomes" id="UP000000333"/>
    </source>
</evidence>
<dbReference type="eggNOG" id="COG0561">
    <property type="taxonomic scope" value="Bacteria"/>
</dbReference>
<evidence type="ECO:0000313" key="1">
    <source>
        <dbReference type="EMBL" id="ADK67779.1"/>
    </source>
</evidence>
<accession>E1QZG5</accession>
<dbReference type="GO" id="GO:0005829">
    <property type="term" value="C:cytosol"/>
    <property type="evidence" value="ECO:0007669"/>
    <property type="project" value="TreeGrafter"/>
</dbReference>
<dbReference type="Pfam" id="PF08282">
    <property type="entry name" value="Hydrolase_3"/>
    <property type="match status" value="1"/>
</dbReference>
<dbReference type="GO" id="GO:0016791">
    <property type="term" value="F:phosphatase activity"/>
    <property type="evidence" value="ECO:0007669"/>
    <property type="project" value="UniProtKB-ARBA"/>
</dbReference>
<dbReference type="RefSeq" id="WP_013251531.1">
    <property type="nucleotide sequence ID" value="NC_014363.1"/>
</dbReference>
<dbReference type="AlphaFoldDB" id="E1QZG5"/>
<sequence length="282" mass="30663">MVKLVLTDMDNTLVSFRHPVSERALGAIHRLTDQGVFFGPASGRDWASVLESFCSDEACMQTALLSNGKKIYAYGTLMNQTSMDRESIVTMAEMVYDLPGVYVSGRGDQGGFISGTTRESLMGTFWGSKRAAELCEPQDIPHWPIITAGLHFEEGSEGIDNVAWGDRVRAACPKLDLISPGSRMFDCVPKGWSKASGLRVLQILLGIGNDEVVCFGDSDNDYQILAAIDHSVAVANASDRVRDVARHHIGACEDDAVGRALQDLAELGDDAFEKWDAARQDS</sequence>
<dbReference type="OrthoDB" id="3186192at2"/>
<dbReference type="Proteomes" id="UP000000333">
    <property type="component" value="Chromosome"/>
</dbReference>
<dbReference type="PANTHER" id="PTHR10000:SF8">
    <property type="entry name" value="HAD SUPERFAMILY HYDROLASE-LIKE, TYPE 3"/>
    <property type="match status" value="1"/>
</dbReference>
<dbReference type="Gene3D" id="3.40.50.1000">
    <property type="entry name" value="HAD superfamily/HAD-like"/>
    <property type="match status" value="1"/>
</dbReference>